<name>A0ABW7DS51_9FIRM</name>
<reference evidence="1 2" key="1">
    <citation type="submission" date="2024-10" db="EMBL/GenBank/DDBJ databases">
        <authorList>
            <person name="Sang B.-I."/>
            <person name="Prabhaharan D."/>
        </authorList>
    </citation>
    <scope>NUCLEOTIDE SEQUENCE [LARGE SCALE GENOMIC DNA]</scope>
    <source>
        <strain evidence="1 2">MH</strain>
    </source>
</reference>
<keyword evidence="2" id="KW-1185">Reference proteome</keyword>
<organism evidence="1 2">
    <name type="scientific">Megasphaera hexanoica</name>
    <dbReference type="NCBI Taxonomy" id="1675036"/>
    <lineage>
        <taxon>Bacteria</taxon>
        <taxon>Bacillati</taxon>
        <taxon>Bacillota</taxon>
        <taxon>Negativicutes</taxon>
        <taxon>Veillonellales</taxon>
        <taxon>Veillonellaceae</taxon>
        <taxon>Megasphaera</taxon>
    </lineage>
</organism>
<comment type="caution">
    <text evidence="1">The sequence shown here is derived from an EMBL/GenBank/DDBJ whole genome shotgun (WGS) entry which is preliminary data.</text>
</comment>
<dbReference type="EMBL" id="JBIEKR010000012">
    <property type="protein sequence ID" value="MFG6273964.1"/>
    <property type="molecule type" value="Genomic_DNA"/>
</dbReference>
<accession>A0ABW7DS51</accession>
<sequence>MTIKEFQSLLWDDFVCDLPNIKFAVYPGLEKENCISATTDINGDTDLPLQNFKDFNDLLSNFFVNGKPLREIIPLIDISALT</sequence>
<protein>
    <submittedName>
        <fullName evidence="1">Uncharacterized protein</fullName>
    </submittedName>
</protein>
<evidence type="ECO:0000313" key="2">
    <source>
        <dbReference type="Proteomes" id="UP001605989"/>
    </source>
</evidence>
<gene>
    <name evidence="1" type="ORF">ACGTZG_12295</name>
</gene>
<evidence type="ECO:0000313" key="1">
    <source>
        <dbReference type="EMBL" id="MFG6273964.1"/>
    </source>
</evidence>
<dbReference type="RefSeq" id="WP_113855547.1">
    <property type="nucleotide sequence ID" value="NZ_CP011940.1"/>
</dbReference>
<proteinExistence type="predicted"/>
<dbReference type="Proteomes" id="UP001605989">
    <property type="component" value="Unassembled WGS sequence"/>
</dbReference>